<evidence type="ECO:0000256" key="1">
    <source>
        <dbReference type="SAM" id="Phobius"/>
    </source>
</evidence>
<name>A0ABX1PN17_9RHOO</name>
<comment type="caution">
    <text evidence="2">The sequence shown here is derived from an EMBL/GenBank/DDBJ whole genome shotgun (WGS) entry which is preliminary data.</text>
</comment>
<evidence type="ECO:0000313" key="3">
    <source>
        <dbReference type="Proteomes" id="UP000615989"/>
    </source>
</evidence>
<dbReference type="RefSeq" id="WP_169118578.1">
    <property type="nucleotide sequence ID" value="NZ_WTVG02000040.1"/>
</dbReference>
<dbReference type="EMBL" id="WTVG01000027">
    <property type="protein sequence ID" value="NMG25211.1"/>
    <property type="molecule type" value="Genomic_DNA"/>
</dbReference>
<reference evidence="2" key="1">
    <citation type="submission" date="2019-12" db="EMBL/GenBank/DDBJ databases">
        <title>Comparative genomics gives insights into the taxonomy of the Azoarcus-Aromatoleum group and reveals separate origins of nif in the plant-associated Azoarcus and non-plant-associated Aromatoleum sub-groups.</title>
        <authorList>
            <person name="Lafos M."/>
            <person name="Maluk M."/>
            <person name="Batista M."/>
            <person name="Junghare M."/>
            <person name="Carmona M."/>
            <person name="Faoro H."/>
            <person name="Cruz L.M."/>
            <person name="Battistoni F."/>
            <person name="De Souza E."/>
            <person name="Pedrosa F."/>
            <person name="Chen W.-M."/>
            <person name="Poole P.S."/>
            <person name="Dixon R.A."/>
            <person name="James E.K."/>
        </authorList>
    </citation>
    <scope>NUCLEOTIDE SEQUENCE</scope>
    <source>
        <strain evidence="2">LuFRes1</strain>
    </source>
</reference>
<gene>
    <name evidence="2" type="ORF">GO606_10830</name>
</gene>
<organism evidence="2 3">
    <name type="scientific">Aromatoleum anaerobium</name>
    <dbReference type="NCBI Taxonomy" id="182180"/>
    <lineage>
        <taxon>Bacteria</taxon>
        <taxon>Pseudomonadati</taxon>
        <taxon>Pseudomonadota</taxon>
        <taxon>Betaproteobacteria</taxon>
        <taxon>Rhodocyclales</taxon>
        <taxon>Rhodocyclaceae</taxon>
        <taxon>Aromatoleum</taxon>
    </lineage>
</organism>
<keyword evidence="1" id="KW-0812">Transmembrane</keyword>
<dbReference type="NCBIfam" id="TIGR02532">
    <property type="entry name" value="IV_pilin_GFxxxE"/>
    <property type="match status" value="1"/>
</dbReference>
<dbReference type="InterPro" id="IPR012902">
    <property type="entry name" value="N_methyl_site"/>
</dbReference>
<keyword evidence="1" id="KW-0472">Membrane</keyword>
<protein>
    <submittedName>
        <fullName evidence="2">Prepilin-type N-terminal cleavage/methylation domain-containing protein</fullName>
    </submittedName>
</protein>
<dbReference type="Proteomes" id="UP000615989">
    <property type="component" value="Unassembled WGS sequence"/>
</dbReference>
<accession>A0ABX1PN17</accession>
<keyword evidence="1" id="KW-1133">Transmembrane helix</keyword>
<feature type="transmembrane region" description="Helical" evidence="1">
    <location>
        <begin position="12"/>
        <end position="34"/>
    </location>
</feature>
<evidence type="ECO:0000313" key="2">
    <source>
        <dbReference type="EMBL" id="NMG25211.1"/>
    </source>
</evidence>
<keyword evidence="3" id="KW-1185">Reference proteome</keyword>
<dbReference type="Pfam" id="PF07963">
    <property type="entry name" value="N_methyl"/>
    <property type="match status" value="1"/>
</dbReference>
<proteinExistence type="predicted"/>
<sequence length="141" mass="15377">MFPDRPCASRQRGFSLLEVLVAFTIMALSLGVLYRAAGGSVSTAAHGERHGHAVLIAESLLARFDVVPMAGINESGRTDDGFQWRVDSRPYATDGAEGGTEAVRWPFHALRVEVQWRDMGREHSVSLQTVLPQDEAPGSSR</sequence>